<dbReference type="PROSITE" id="PS01315">
    <property type="entry name" value="CDS"/>
    <property type="match status" value="1"/>
</dbReference>
<keyword evidence="10 18" id="KW-0808">Transferase</keyword>
<dbReference type="PANTHER" id="PTHR46382:SF1">
    <property type="entry name" value="PHOSPHATIDATE CYTIDYLYLTRANSFERASE"/>
    <property type="match status" value="1"/>
</dbReference>
<evidence type="ECO:0000313" key="20">
    <source>
        <dbReference type="EMBL" id="KXB40099.1"/>
    </source>
</evidence>
<dbReference type="AlphaFoldDB" id="A0A133YA69"/>
<comment type="catalytic activity">
    <reaction evidence="1 18">
        <text>a 1,2-diacyl-sn-glycero-3-phosphate + CTP + H(+) = a CDP-1,2-diacyl-sn-glycerol + diphosphate</text>
        <dbReference type="Rhea" id="RHEA:16229"/>
        <dbReference type="ChEBI" id="CHEBI:15378"/>
        <dbReference type="ChEBI" id="CHEBI:33019"/>
        <dbReference type="ChEBI" id="CHEBI:37563"/>
        <dbReference type="ChEBI" id="CHEBI:58332"/>
        <dbReference type="ChEBI" id="CHEBI:58608"/>
        <dbReference type="EC" id="2.7.7.41"/>
    </reaction>
</comment>
<keyword evidence="16" id="KW-0594">Phospholipid biosynthesis</keyword>
<sequence length="318" mass="35425">MNDRTKTGIVLVILALFFLLPAAFFSQIIIVAGVIVTILTCLEMFYALRRRLKPISLTSIFIGAFTALLPLFVWLAFSDYVNWFNLPLRASGISAELVQNNLWRSYYLWLFGLGFAVYAFAFFIYALFSVLWQFMHYGPIVLPQAGLTVFAALYLSLPLASLALLSFAIPNGYKWVWFAVIVVTTTDIAAYYGGKNFGKNKIVPDISPNKTIEGTISGLLASAVVGSLYALLFLTGSVPQLSSYFLNFIIGFCAAFILSILAQLGDWFASALKRWVKLKDFSKILPGHGGVLDRIDSYMFVLPGLLLLTFVYYMSKFA</sequence>
<dbReference type="PANTHER" id="PTHR46382">
    <property type="entry name" value="PHOSPHATIDATE CYTIDYLYLTRANSFERASE"/>
    <property type="match status" value="1"/>
</dbReference>
<comment type="pathway">
    <text evidence="4">Lipid metabolism.</text>
</comment>
<keyword evidence="13 19" id="KW-1133">Transmembrane helix</keyword>
<feature type="transmembrane region" description="Helical" evidence="19">
    <location>
        <begin position="106"/>
        <end position="135"/>
    </location>
</feature>
<keyword evidence="17" id="KW-1208">Phospholipid metabolism</keyword>
<evidence type="ECO:0000256" key="2">
    <source>
        <dbReference type="ARBA" id="ARBA00004651"/>
    </source>
</evidence>
<dbReference type="PATRIC" id="fig|1497955.3.peg.880"/>
<dbReference type="Proteomes" id="UP000070080">
    <property type="component" value="Unassembled WGS sequence"/>
</dbReference>
<evidence type="ECO:0000256" key="11">
    <source>
        <dbReference type="ARBA" id="ARBA00022692"/>
    </source>
</evidence>
<evidence type="ECO:0000256" key="4">
    <source>
        <dbReference type="ARBA" id="ARBA00005189"/>
    </source>
</evidence>
<dbReference type="GO" id="GO:0005886">
    <property type="term" value="C:plasma membrane"/>
    <property type="evidence" value="ECO:0007669"/>
    <property type="project" value="UniProtKB-SubCell"/>
</dbReference>
<evidence type="ECO:0000256" key="5">
    <source>
        <dbReference type="ARBA" id="ARBA00010185"/>
    </source>
</evidence>
<organism evidence="20 21">
    <name type="scientific">Amygdalobacter nucleatus</name>
    <dbReference type="NCBI Taxonomy" id="3029274"/>
    <lineage>
        <taxon>Bacteria</taxon>
        <taxon>Bacillati</taxon>
        <taxon>Bacillota</taxon>
        <taxon>Clostridia</taxon>
        <taxon>Eubacteriales</taxon>
        <taxon>Oscillospiraceae</taxon>
        <taxon>Amygdalobacter</taxon>
    </lineage>
</organism>
<dbReference type="RefSeq" id="WP_066714282.1">
    <property type="nucleotide sequence ID" value="NZ_CP118869.1"/>
</dbReference>
<protein>
    <recommendedName>
        <fullName evidence="7 18">Phosphatidate cytidylyltransferase</fullName>
        <ecNumber evidence="6 18">2.7.7.41</ecNumber>
    </recommendedName>
</protein>
<dbReference type="UniPathway" id="UPA00557">
    <property type="reaction ID" value="UER00614"/>
</dbReference>
<feature type="transmembrane region" description="Helical" evidence="19">
    <location>
        <begin position="7"/>
        <end position="24"/>
    </location>
</feature>
<feature type="transmembrane region" description="Helical" evidence="19">
    <location>
        <begin position="215"/>
        <end position="238"/>
    </location>
</feature>
<evidence type="ECO:0000313" key="21">
    <source>
        <dbReference type="Proteomes" id="UP000070080"/>
    </source>
</evidence>
<evidence type="ECO:0000256" key="6">
    <source>
        <dbReference type="ARBA" id="ARBA00012487"/>
    </source>
</evidence>
<dbReference type="GO" id="GO:0016024">
    <property type="term" value="P:CDP-diacylglycerol biosynthetic process"/>
    <property type="evidence" value="ECO:0007669"/>
    <property type="project" value="UniProtKB-UniPathway"/>
</dbReference>
<evidence type="ECO:0000256" key="10">
    <source>
        <dbReference type="ARBA" id="ARBA00022679"/>
    </source>
</evidence>
<evidence type="ECO:0000256" key="7">
    <source>
        <dbReference type="ARBA" id="ARBA00019373"/>
    </source>
</evidence>
<evidence type="ECO:0000256" key="14">
    <source>
        <dbReference type="ARBA" id="ARBA00023098"/>
    </source>
</evidence>
<dbReference type="STRING" id="1497955.HMPREF1872_00909"/>
<evidence type="ECO:0000256" key="3">
    <source>
        <dbReference type="ARBA" id="ARBA00005119"/>
    </source>
</evidence>
<gene>
    <name evidence="20" type="ORF">HMPREF1872_00909</name>
</gene>
<feature type="transmembrane region" description="Helical" evidence="19">
    <location>
        <begin position="147"/>
        <end position="169"/>
    </location>
</feature>
<evidence type="ECO:0000256" key="19">
    <source>
        <dbReference type="SAM" id="Phobius"/>
    </source>
</evidence>
<feature type="transmembrane region" description="Helical" evidence="19">
    <location>
        <begin position="175"/>
        <end position="194"/>
    </location>
</feature>
<evidence type="ECO:0000256" key="13">
    <source>
        <dbReference type="ARBA" id="ARBA00022989"/>
    </source>
</evidence>
<feature type="transmembrane region" description="Helical" evidence="19">
    <location>
        <begin position="298"/>
        <end position="315"/>
    </location>
</feature>
<comment type="caution">
    <text evidence="20">The sequence shown here is derived from an EMBL/GenBank/DDBJ whole genome shotgun (WGS) entry which is preliminary data.</text>
</comment>
<keyword evidence="12 18" id="KW-0548">Nucleotidyltransferase</keyword>
<dbReference type="EC" id="2.7.7.41" evidence="6 18"/>
<keyword evidence="11 18" id="KW-0812">Transmembrane</keyword>
<keyword evidence="9" id="KW-0444">Lipid biosynthesis</keyword>
<dbReference type="EMBL" id="LSCV01000031">
    <property type="protein sequence ID" value="KXB40099.1"/>
    <property type="molecule type" value="Genomic_DNA"/>
</dbReference>
<accession>A0A133YA69</accession>
<comment type="subcellular location">
    <subcellularLocation>
        <location evidence="2">Cell membrane</location>
        <topology evidence="2">Multi-pass membrane protein</topology>
    </subcellularLocation>
</comment>
<evidence type="ECO:0000256" key="8">
    <source>
        <dbReference type="ARBA" id="ARBA00022475"/>
    </source>
</evidence>
<dbReference type="Pfam" id="PF01148">
    <property type="entry name" value="CTP_transf_1"/>
    <property type="match status" value="1"/>
</dbReference>
<evidence type="ECO:0000256" key="17">
    <source>
        <dbReference type="ARBA" id="ARBA00023264"/>
    </source>
</evidence>
<evidence type="ECO:0000256" key="12">
    <source>
        <dbReference type="ARBA" id="ARBA00022695"/>
    </source>
</evidence>
<reference evidence="21" key="1">
    <citation type="submission" date="2016-01" db="EMBL/GenBank/DDBJ databases">
        <authorList>
            <person name="Mitreva M."/>
            <person name="Pepin K.H."/>
            <person name="Mihindukulasuriya K.A."/>
            <person name="Fulton R."/>
            <person name="Fronick C."/>
            <person name="O'Laughlin M."/>
            <person name="Miner T."/>
            <person name="Herter B."/>
            <person name="Rosa B.A."/>
            <person name="Cordes M."/>
            <person name="Tomlinson C."/>
            <person name="Wollam A."/>
            <person name="Palsikar V.B."/>
            <person name="Mardis E.R."/>
            <person name="Wilson R.K."/>
        </authorList>
    </citation>
    <scope>NUCLEOTIDE SEQUENCE [LARGE SCALE GENOMIC DNA]</scope>
    <source>
        <strain evidence="21">KA00274</strain>
    </source>
</reference>
<evidence type="ECO:0000256" key="15">
    <source>
        <dbReference type="ARBA" id="ARBA00023136"/>
    </source>
</evidence>
<dbReference type="InterPro" id="IPR000374">
    <property type="entry name" value="PC_trans"/>
</dbReference>
<name>A0A133YA69_9FIRM</name>
<feature type="transmembrane region" description="Helical" evidence="19">
    <location>
        <begin position="55"/>
        <end position="77"/>
    </location>
</feature>
<evidence type="ECO:0000256" key="16">
    <source>
        <dbReference type="ARBA" id="ARBA00023209"/>
    </source>
</evidence>
<comment type="similarity">
    <text evidence="5 18">Belongs to the CDS family.</text>
</comment>
<keyword evidence="8" id="KW-1003">Cell membrane</keyword>
<comment type="pathway">
    <text evidence="3 18">Phospholipid metabolism; CDP-diacylglycerol biosynthesis; CDP-diacylglycerol from sn-glycerol 3-phosphate: step 3/3.</text>
</comment>
<proteinExistence type="inferred from homology"/>
<evidence type="ECO:0000256" key="9">
    <source>
        <dbReference type="ARBA" id="ARBA00022516"/>
    </source>
</evidence>
<keyword evidence="15 19" id="KW-0472">Membrane</keyword>
<evidence type="ECO:0000256" key="18">
    <source>
        <dbReference type="RuleBase" id="RU003938"/>
    </source>
</evidence>
<keyword evidence="14" id="KW-0443">Lipid metabolism</keyword>
<feature type="transmembrane region" description="Helical" evidence="19">
    <location>
        <begin position="244"/>
        <end position="269"/>
    </location>
</feature>
<keyword evidence="21" id="KW-1185">Reference proteome</keyword>
<dbReference type="OrthoDB" id="9799199at2"/>
<dbReference type="GO" id="GO:0004605">
    <property type="term" value="F:phosphatidate cytidylyltransferase activity"/>
    <property type="evidence" value="ECO:0007669"/>
    <property type="project" value="UniProtKB-EC"/>
</dbReference>
<evidence type="ECO:0000256" key="1">
    <source>
        <dbReference type="ARBA" id="ARBA00001698"/>
    </source>
</evidence>